<evidence type="ECO:0000313" key="4">
    <source>
        <dbReference type="Proteomes" id="UP000663852"/>
    </source>
</evidence>
<dbReference type="InterPro" id="IPR006598">
    <property type="entry name" value="CAP10"/>
</dbReference>
<dbReference type="Pfam" id="PF05686">
    <property type="entry name" value="Glyco_transf_90"/>
    <property type="match status" value="1"/>
</dbReference>
<feature type="domain" description="Glycosyl transferase CAP10" evidence="2">
    <location>
        <begin position="2"/>
        <end position="96"/>
    </location>
</feature>
<name>A0A815PK66_ADIRI</name>
<dbReference type="AlphaFoldDB" id="A0A815PK66"/>
<dbReference type="EMBL" id="CAJNOJ010000444">
    <property type="protein sequence ID" value="CAF1450372.1"/>
    <property type="molecule type" value="Genomic_DNA"/>
</dbReference>
<evidence type="ECO:0000259" key="2">
    <source>
        <dbReference type="Pfam" id="PF05686"/>
    </source>
</evidence>
<organism evidence="3 4">
    <name type="scientific">Adineta ricciae</name>
    <name type="common">Rotifer</name>
    <dbReference type="NCBI Taxonomy" id="249248"/>
    <lineage>
        <taxon>Eukaryota</taxon>
        <taxon>Metazoa</taxon>
        <taxon>Spiralia</taxon>
        <taxon>Gnathifera</taxon>
        <taxon>Rotifera</taxon>
        <taxon>Eurotatoria</taxon>
        <taxon>Bdelloidea</taxon>
        <taxon>Adinetida</taxon>
        <taxon>Adinetidae</taxon>
        <taxon>Adineta</taxon>
    </lineage>
</organism>
<proteinExistence type="predicted"/>
<evidence type="ECO:0000256" key="1">
    <source>
        <dbReference type="SAM" id="MobiDB-lite"/>
    </source>
</evidence>
<protein>
    <recommendedName>
        <fullName evidence="2">Glycosyl transferase CAP10 domain-containing protein</fullName>
    </recommendedName>
</protein>
<feature type="compositionally biased region" description="Acidic residues" evidence="1">
    <location>
        <begin position="130"/>
        <end position="164"/>
    </location>
</feature>
<feature type="region of interest" description="Disordered" evidence="1">
    <location>
        <begin position="122"/>
        <end position="164"/>
    </location>
</feature>
<gene>
    <name evidence="3" type="ORF">EDS130_LOCUS39479</name>
</gene>
<dbReference type="Proteomes" id="UP000663852">
    <property type="component" value="Unassembled WGS sequence"/>
</dbReference>
<sequence>MWRGARTGDRQWLTEIGQRKNDSNLDIQFMDWNLSSISPRHSENFKTIQQFCEYQYLLHQEEWSYSNRLKYLLLCGSPVVFAHFREWEEYWYHLLKLKKTALSYTRHSATMIIQFFPESNELEGARSNEGDDEENEADMEEIDEDVDYVEYDEKADDNNDNTAN</sequence>
<dbReference type="OrthoDB" id="202415at2759"/>
<evidence type="ECO:0000313" key="3">
    <source>
        <dbReference type="EMBL" id="CAF1450372.1"/>
    </source>
</evidence>
<reference evidence="3" key="1">
    <citation type="submission" date="2021-02" db="EMBL/GenBank/DDBJ databases">
        <authorList>
            <person name="Nowell W R."/>
        </authorList>
    </citation>
    <scope>NUCLEOTIDE SEQUENCE</scope>
</reference>
<accession>A0A815PK66</accession>
<comment type="caution">
    <text evidence="3">The sequence shown here is derived from an EMBL/GenBank/DDBJ whole genome shotgun (WGS) entry which is preliminary data.</text>
</comment>